<protein>
    <recommendedName>
        <fullName evidence="7">Calcium-binding protein</fullName>
    </recommendedName>
</protein>
<comment type="caution">
    <text evidence="5">The sequence shown here is derived from an EMBL/GenBank/DDBJ whole genome shotgun (WGS) entry which is preliminary data.</text>
</comment>
<dbReference type="Pfam" id="PF19671">
    <property type="entry name" value="DUF6174"/>
    <property type="match status" value="1"/>
</dbReference>
<evidence type="ECO:0000256" key="2">
    <source>
        <dbReference type="ARBA" id="ARBA00022525"/>
    </source>
</evidence>
<keyword evidence="3" id="KW-0106">Calcium</keyword>
<evidence type="ECO:0000313" key="6">
    <source>
        <dbReference type="Proteomes" id="UP000192491"/>
    </source>
</evidence>
<dbReference type="PANTHER" id="PTHR38340:SF1">
    <property type="entry name" value="S-LAYER PROTEIN"/>
    <property type="match status" value="1"/>
</dbReference>
<evidence type="ECO:0000313" key="5">
    <source>
        <dbReference type="EMBL" id="OQX03869.1"/>
    </source>
</evidence>
<dbReference type="PROSITE" id="PS00330">
    <property type="entry name" value="HEMOLYSIN_CALCIUM"/>
    <property type="match status" value="3"/>
</dbReference>
<dbReference type="Pfam" id="PF00353">
    <property type="entry name" value="HemolysinCabind"/>
    <property type="match status" value="2"/>
</dbReference>
<dbReference type="InterPro" id="IPR046172">
    <property type="entry name" value="DUF6174"/>
</dbReference>
<dbReference type="InterPro" id="IPR050557">
    <property type="entry name" value="RTX_toxin/Mannuronan_C5-epim"/>
</dbReference>
<dbReference type="PANTHER" id="PTHR38340">
    <property type="entry name" value="S-LAYER PROTEIN"/>
    <property type="match status" value="1"/>
</dbReference>
<gene>
    <name evidence="5" type="ORF">BWK73_38095</name>
</gene>
<reference evidence="5 6" key="1">
    <citation type="submission" date="2017-01" db="EMBL/GenBank/DDBJ databases">
        <title>Novel large sulfur bacteria in the metagenomes of groundwater-fed chemosynthetic microbial mats in the Lake Huron basin.</title>
        <authorList>
            <person name="Sharrar A.M."/>
            <person name="Flood B.E."/>
            <person name="Bailey J.V."/>
            <person name="Jones D.S."/>
            <person name="Biddanda B."/>
            <person name="Ruberg S.A."/>
            <person name="Marcus D.N."/>
            <person name="Dick G.J."/>
        </authorList>
    </citation>
    <scope>NUCLEOTIDE SEQUENCE [LARGE SCALE GENOMIC DNA]</scope>
    <source>
        <strain evidence="5">A8</strain>
    </source>
</reference>
<proteinExistence type="predicted"/>
<dbReference type="GO" id="GO:0005509">
    <property type="term" value="F:calcium ion binding"/>
    <property type="evidence" value="ECO:0007669"/>
    <property type="project" value="InterPro"/>
</dbReference>
<dbReference type="InterPro" id="IPR011049">
    <property type="entry name" value="Serralysin-like_metalloprot_C"/>
</dbReference>
<dbReference type="GO" id="GO:0005576">
    <property type="term" value="C:extracellular region"/>
    <property type="evidence" value="ECO:0007669"/>
    <property type="project" value="UniProtKB-SubCell"/>
</dbReference>
<evidence type="ECO:0000256" key="1">
    <source>
        <dbReference type="ARBA" id="ARBA00004613"/>
    </source>
</evidence>
<dbReference type="InterPro" id="IPR018511">
    <property type="entry name" value="Hemolysin-typ_Ca-bd_CS"/>
</dbReference>
<sequence length="358" mass="38661">MANTIPQGIAANQRTVSTPANNVAAVPSSRLQDQFSQLLKPQNGNVQHGTKRNDTLQGGKGNDQLYGYAGNDVLNGGDGNDYLDGGVGNDTLRGGRGNDTLQGGAGDDLMVDNSGSNTFRGGEGTDTIRLSGKFSDYTITALGNNGIMPAIYPPRPVETGFQLVDKRTGETQTVYSTENFKFADMSLDAKALGSKIDSPRQDLQANQQKWQQANIDSYSFTLQQGGFRTPDALRPVNIEVSNGKVVSAVYADNGQPLPADMDFNRLTVDDLFKQIDEAISNGAEKVQVEYDPQFGFPTSIFIDRSSMIADEESSIKVSNFQRNDMMSTMACGEEGDCFGDWIGGTPRPMPMNFDLNAE</sequence>
<dbReference type="Proteomes" id="UP000192491">
    <property type="component" value="Unassembled WGS sequence"/>
</dbReference>
<evidence type="ECO:0000256" key="3">
    <source>
        <dbReference type="ARBA" id="ARBA00022837"/>
    </source>
</evidence>
<comment type="subcellular location">
    <subcellularLocation>
        <location evidence="1">Secreted</location>
    </subcellularLocation>
</comment>
<evidence type="ECO:0008006" key="7">
    <source>
        <dbReference type="Google" id="ProtNLM"/>
    </source>
</evidence>
<dbReference type="PRINTS" id="PR00313">
    <property type="entry name" value="CABNDNGRPT"/>
</dbReference>
<dbReference type="Gene3D" id="2.150.10.10">
    <property type="entry name" value="Serralysin-like metalloprotease, C-terminal"/>
    <property type="match status" value="1"/>
</dbReference>
<dbReference type="AlphaFoldDB" id="A0A1Y1QEZ7"/>
<organism evidence="5 6">
    <name type="scientific">Thiothrix lacustris</name>
    <dbReference type="NCBI Taxonomy" id="525917"/>
    <lineage>
        <taxon>Bacteria</taxon>
        <taxon>Pseudomonadati</taxon>
        <taxon>Pseudomonadota</taxon>
        <taxon>Gammaproteobacteria</taxon>
        <taxon>Thiotrichales</taxon>
        <taxon>Thiotrichaceae</taxon>
        <taxon>Thiothrix</taxon>
    </lineage>
</organism>
<name>A0A1Y1QEZ7_9GAMM</name>
<evidence type="ECO:0000256" key="4">
    <source>
        <dbReference type="SAM" id="MobiDB-lite"/>
    </source>
</evidence>
<dbReference type="EMBL" id="MTEJ01000374">
    <property type="protein sequence ID" value="OQX03869.1"/>
    <property type="molecule type" value="Genomic_DNA"/>
</dbReference>
<keyword evidence="2" id="KW-0964">Secreted</keyword>
<accession>A0A1Y1QEZ7</accession>
<dbReference type="InterPro" id="IPR001343">
    <property type="entry name" value="Hemolysn_Ca-bd"/>
</dbReference>
<dbReference type="SUPFAM" id="SSF51120">
    <property type="entry name" value="beta-Roll"/>
    <property type="match status" value="1"/>
</dbReference>
<feature type="region of interest" description="Disordered" evidence="4">
    <location>
        <begin position="40"/>
        <end position="62"/>
    </location>
</feature>